<reference evidence="3" key="1">
    <citation type="submission" date="2021-07" db="EMBL/GenBank/DDBJ databases">
        <authorList>
            <person name="Durling M."/>
        </authorList>
    </citation>
    <scope>NUCLEOTIDE SEQUENCE</scope>
</reference>
<dbReference type="SUPFAM" id="SSF52266">
    <property type="entry name" value="SGNH hydrolase"/>
    <property type="match status" value="1"/>
</dbReference>
<sequence length="315" mass="34443">MESTSPTPTIPGASPTLPTPLTRAGASYAVTTGDLPAHRPLGQFLLLGDSLTQEAHRQKDGFGMGAELQNAYIRRFDVINRGFSGYNTDHILLILQDIIPTPQQAHIKFLTIWLGANDSNPLGTNPPQHVPLSRFRFNLNDIISNRAVTAHIPGGLEVVLITPPPVDEYLLSQNFTGERKEGRSVEGAREYAEAVKEVGSITGVPVVDIWTAFMRKIGWEESSAASIPIPGKSEDGGKAGLGLLLSDGLHLTPQGYRLVYDELIKVMKERFPMYPPYTMPFSVKVPWEAARGGGHWDVVVQKGDVLRGVEEDEVK</sequence>
<accession>A0A9N9Q4A1</accession>
<name>A0A9N9Q4A1_9HELO</name>
<dbReference type="Proteomes" id="UP000701801">
    <property type="component" value="Unassembled WGS sequence"/>
</dbReference>
<dbReference type="PANTHER" id="PTHR14209:SF19">
    <property type="entry name" value="ISOAMYL ACETATE-HYDROLYZING ESTERASE 1 HOMOLOG"/>
    <property type="match status" value="1"/>
</dbReference>
<comment type="caution">
    <text evidence="3">The sequence shown here is derived from an EMBL/GenBank/DDBJ whole genome shotgun (WGS) entry which is preliminary data.</text>
</comment>
<evidence type="ECO:0000313" key="4">
    <source>
        <dbReference type="Proteomes" id="UP000701801"/>
    </source>
</evidence>
<gene>
    <name evidence="3" type="ORF">HYALB_00009801</name>
</gene>
<evidence type="ECO:0000259" key="2">
    <source>
        <dbReference type="Pfam" id="PF13472"/>
    </source>
</evidence>
<evidence type="ECO:0000256" key="1">
    <source>
        <dbReference type="SAM" id="MobiDB-lite"/>
    </source>
</evidence>
<evidence type="ECO:0000313" key="3">
    <source>
        <dbReference type="EMBL" id="CAG8974624.1"/>
    </source>
</evidence>
<feature type="region of interest" description="Disordered" evidence="1">
    <location>
        <begin position="1"/>
        <end position="21"/>
    </location>
</feature>
<organism evidence="3 4">
    <name type="scientific">Hymenoscyphus albidus</name>
    <dbReference type="NCBI Taxonomy" id="595503"/>
    <lineage>
        <taxon>Eukaryota</taxon>
        <taxon>Fungi</taxon>
        <taxon>Dikarya</taxon>
        <taxon>Ascomycota</taxon>
        <taxon>Pezizomycotina</taxon>
        <taxon>Leotiomycetes</taxon>
        <taxon>Helotiales</taxon>
        <taxon>Helotiaceae</taxon>
        <taxon>Hymenoscyphus</taxon>
    </lineage>
</organism>
<keyword evidence="4" id="KW-1185">Reference proteome</keyword>
<protein>
    <recommendedName>
        <fullName evidence="2">SGNH hydrolase-type esterase domain-containing protein</fullName>
    </recommendedName>
</protein>
<dbReference type="Pfam" id="PF13472">
    <property type="entry name" value="Lipase_GDSL_2"/>
    <property type="match status" value="1"/>
</dbReference>
<dbReference type="InterPro" id="IPR045136">
    <property type="entry name" value="Iah1-like"/>
</dbReference>
<dbReference type="EMBL" id="CAJVRM010000110">
    <property type="protein sequence ID" value="CAG8974624.1"/>
    <property type="molecule type" value="Genomic_DNA"/>
</dbReference>
<dbReference type="PANTHER" id="PTHR14209">
    <property type="entry name" value="ISOAMYL ACETATE-HYDROLYZING ESTERASE 1"/>
    <property type="match status" value="1"/>
</dbReference>
<dbReference type="AlphaFoldDB" id="A0A9N9Q4A1"/>
<dbReference type="CDD" id="cd01838">
    <property type="entry name" value="Isoamyl_acetate_hydrolase_like"/>
    <property type="match status" value="1"/>
</dbReference>
<proteinExistence type="predicted"/>
<dbReference type="InterPro" id="IPR036514">
    <property type="entry name" value="SGNH_hydro_sf"/>
</dbReference>
<dbReference type="InterPro" id="IPR013830">
    <property type="entry name" value="SGNH_hydro"/>
</dbReference>
<feature type="domain" description="SGNH hydrolase-type esterase" evidence="2">
    <location>
        <begin position="46"/>
        <end position="258"/>
    </location>
</feature>
<dbReference type="Gene3D" id="3.40.50.1110">
    <property type="entry name" value="SGNH hydrolase"/>
    <property type="match status" value="1"/>
</dbReference>
<dbReference type="OrthoDB" id="671439at2759"/>